<gene>
    <name evidence="2" type="ORF">ABID41_000222</name>
</gene>
<reference evidence="2 3" key="1">
    <citation type="submission" date="2024-06" db="EMBL/GenBank/DDBJ databases">
        <title>Genomic Encyclopedia of Type Strains, Phase IV (KMG-IV): sequencing the most valuable type-strain genomes for metagenomic binning, comparative biology and taxonomic classification.</title>
        <authorList>
            <person name="Goeker M."/>
        </authorList>
    </citation>
    <scope>NUCLEOTIDE SEQUENCE [LARGE SCALE GENOMIC DNA]</scope>
    <source>
        <strain evidence="2 3">DSM 17809</strain>
    </source>
</reference>
<evidence type="ECO:0008006" key="4">
    <source>
        <dbReference type="Google" id="ProtNLM"/>
    </source>
</evidence>
<comment type="caution">
    <text evidence="2">The sequence shown here is derived from an EMBL/GenBank/DDBJ whole genome shotgun (WGS) entry which is preliminary data.</text>
</comment>
<keyword evidence="3" id="KW-1185">Reference proteome</keyword>
<protein>
    <recommendedName>
        <fullName evidence="4">VanZ family protein</fullName>
    </recommendedName>
</protein>
<feature type="transmembrane region" description="Helical" evidence="1">
    <location>
        <begin position="40"/>
        <end position="58"/>
    </location>
</feature>
<proteinExistence type="predicted"/>
<feature type="transmembrane region" description="Helical" evidence="1">
    <location>
        <begin position="65"/>
        <end position="83"/>
    </location>
</feature>
<keyword evidence="1" id="KW-0472">Membrane</keyword>
<name>A0ABV2EDL7_9CAUL</name>
<evidence type="ECO:0000313" key="2">
    <source>
        <dbReference type="EMBL" id="MET3525127.1"/>
    </source>
</evidence>
<keyword evidence="1" id="KW-1133">Transmembrane helix</keyword>
<feature type="transmembrane region" description="Helical" evidence="1">
    <location>
        <begin position="95"/>
        <end position="112"/>
    </location>
</feature>
<keyword evidence="1" id="KW-0812">Transmembrane</keyword>
<sequence length="117" mass="12482">MQNIITWAGRIALAVVLAFCVLGALDPHYNARRWAPPADATMHMIYGYLLTVLSVIALPRVKPWTIGGVFIALGVGLEAGQALGWISGTFQIKDLAANLSGVIAALVPFALAKRKAR</sequence>
<dbReference type="Proteomes" id="UP001549110">
    <property type="component" value="Unassembled WGS sequence"/>
</dbReference>
<organism evidence="2 3">
    <name type="scientific">Phenylobacterium koreense</name>
    <dbReference type="NCBI Taxonomy" id="266125"/>
    <lineage>
        <taxon>Bacteria</taxon>
        <taxon>Pseudomonadati</taxon>
        <taxon>Pseudomonadota</taxon>
        <taxon>Alphaproteobacteria</taxon>
        <taxon>Caulobacterales</taxon>
        <taxon>Caulobacteraceae</taxon>
        <taxon>Phenylobacterium</taxon>
    </lineage>
</organism>
<accession>A0ABV2EDL7</accession>
<dbReference type="EMBL" id="JBEPLU010000001">
    <property type="protein sequence ID" value="MET3525127.1"/>
    <property type="molecule type" value="Genomic_DNA"/>
</dbReference>
<evidence type="ECO:0000256" key="1">
    <source>
        <dbReference type="SAM" id="Phobius"/>
    </source>
</evidence>
<evidence type="ECO:0000313" key="3">
    <source>
        <dbReference type="Proteomes" id="UP001549110"/>
    </source>
</evidence>
<feature type="transmembrane region" description="Helical" evidence="1">
    <location>
        <begin position="7"/>
        <end position="25"/>
    </location>
</feature>
<dbReference type="RefSeq" id="WP_331931307.1">
    <property type="nucleotide sequence ID" value="NZ_JBEPLU010000001.1"/>
</dbReference>